<dbReference type="NCBIfam" id="NF040941">
    <property type="entry name" value="GGGWT_bact"/>
    <property type="match status" value="1"/>
</dbReference>
<dbReference type="Gene3D" id="3.90.215.10">
    <property type="entry name" value="Gamma Fibrinogen, chain A, domain 1"/>
    <property type="match status" value="1"/>
</dbReference>
<keyword evidence="3" id="KW-0472">Membrane</keyword>
<evidence type="ECO:0000256" key="3">
    <source>
        <dbReference type="SAM" id="Phobius"/>
    </source>
</evidence>
<dbReference type="InterPro" id="IPR036056">
    <property type="entry name" value="Fibrinogen-like_C"/>
</dbReference>
<evidence type="ECO:0000313" key="5">
    <source>
        <dbReference type="EMBL" id="CAK8684745.1"/>
    </source>
</evidence>
<feature type="transmembrane region" description="Helical" evidence="3">
    <location>
        <begin position="49"/>
        <end position="71"/>
    </location>
</feature>
<keyword evidence="2" id="KW-0175">Coiled coil</keyword>
<dbReference type="Pfam" id="PF00147">
    <property type="entry name" value="Fibrinogen_C"/>
    <property type="match status" value="1"/>
</dbReference>
<dbReference type="InterPro" id="IPR050373">
    <property type="entry name" value="Fibrinogen_C-term_domain"/>
</dbReference>
<dbReference type="PANTHER" id="PTHR19143">
    <property type="entry name" value="FIBRINOGEN/TENASCIN/ANGIOPOEITIN"/>
    <property type="match status" value="1"/>
</dbReference>
<evidence type="ECO:0000256" key="2">
    <source>
        <dbReference type="SAM" id="Coils"/>
    </source>
</evidence>
<comment type="caution">
    <text evidence="5">The sequence shown here is derived from an EMBL/GenBank/DDBJ whole genome shotgun (WGS) entry which is preliminary data.</text>
</comment>
<evidence type="ECO:0000313" key="6">
    <source>
        <dbReference type="Proteomes" id="UP001642483"/>
    </source>
</evidence>
<sequence length="398" mass="44987">MVELGQMAQISNDTAQSMGVKENIYESMPVEQIKKSANSRKSKSRFYDWILLFIAVWSSVALGVAIVSLRITTLGQNKESLDIAFEKASPTGSDLTNEEKDPLDLSLRESNISDRLDKRLEEALRNITVRLSNLEQQQSEPVQNISENLTAVYENLNQAVRSYSDQLDELREAVEDNTGKIATLKTFHRPNCKAILEDGNTASGIYTINIGGKVTKVFCDMETDGGGWIVFQRRFDGSMDFFRDWDFYQQGFGNVNGEFWLGLELLHQLTTSADYKLRVDLEDAENNQAYAEYRTFSVGPKSSSYQLTIGGYSGSAGDSMKVHNGQQFSTYDQDHDSSSGLNCAELGHGAWWYNECHNSNLNGNYFTSGNSNIKGVFWYHWKNDWESMKETNMKIRPL</sequence>
<dbReference type="Proteomes" id="UP001642483">
    <property type="component" value="Unassembled WGS sequence"/>
</dbReference>
<protein>
    <recommendedName>
        <fullName evidence="4">Fibrinogen C-terminal domain-containing protein</fullName>
    </recommendedName>
</protein>
<keyword evidence="1" id="KW-1015">Disulfide bond</keyword>
<gene>
    <name evidence="5" type="ORF">CVLEPA_LOCUS15865</name>
</gene>
<dbReference type="InterPro" id="IPR014716">
    <property type="entry name" value="Fibrinogen_a/b/g_C_1"/>
</dbReference>
<dbReference type="InterPro" id="IPR020837">
    <property type="entry name" value="Fibrinogen_CS"/>
</dbReference>
<dbReference type="SUPFAM" id="SSF56496">
    <property type="entry name" value="Fibrinogen C-terminal domain-like"/>
    <property type="match status" value="1"/>
</dbReference>
<evidence type="ECO:0000256" key="1">
    <source>
        <dbReference type="ARBA" id="ARBA00023157"/>
    </source>
</evidence>
<feature type="domain" description="Fibrinogen C-terminal" evidence="4">
    <location>
        <begin position="183"/>
        <end position="398"/>
    </location>
</feature>
<organism evidence="5 6">
    <name type="scientific">Clavelina lepadiformis</name>
    <name type="common">Light-bulb sea squirt</name>
    <name type="synonym">Ascidia lepadiformis</name>
    <dbReference type="NCBI Taxonomy" id="159417"/>
    <lineage>
        <taxon>Eukaryota</taxon>
        <taxon>Metazoa</taxon>
        <taxon>Chordata</taxon>
        <taxon>Tunicata</taxon>
        <taxon>Ascidiacea</taxon>
        <taxon>Aplousobranchia</taxon>
        <taxon>Clavelinidae</taxon>
        <taxon>Clavelina</taxon>
    </lineage>
</organism>
<dbReference type="PANTHER" id="PTHR19143:SF458">
    <property type="entry name" value="FIBRINOGEN C-TERMINAL DOMAIN-CONTAINING PROTEIN-RELATED"/>
    <property type="match status" value="1"/>
</dbReference>
<keyword evidence="3" id="KW-0812">Transmembrane</keyword>
<accession>A0ABP0FZT7</accession>
<dbReference type="PROSITE" id="PS51406">
    <property type="entry name" value="FIBRINOGEN_C_2"/>
    <property type="match status" value="1"/>
</dbReference>
<proteinExistence type="predicted"/>
<feature type="coiled-coil region" evidence="2">
    <location>
        <begin position="117"/>
        <end position="180"/>
    </location>
</feature>
<dbReference type="CDD" id="cd00087">
    <property type="entry name" value="FReD"/>
    <property type="match status" value="1"/>
</dbReference>
<dbReference type="PROSITE" id="PS00514">
    <property type="entry name" value="FIBRINOGEN_C_1"/>
    <property type="match status" value="1"/>
</dbReference>
<dbReference type="EMBL" id="CAWYQH010000098">
    <property type="protein sequence ID" value="CAK8684745.1"/>
    <property type="molecule type" value="Genomic_DNA"/>
</dbReference>
<dbReference type="SMART" id="SM00186">
    <property type="entry name" value="FBG"/>
    <property type="match status" value="1"/>
</dbReference>
<name>A0ABP0FZT7_CLALP</name>
<evidence type="ECO:0000259" key="4">
    <source>
        <dbReference type="PROSITE" id="PS51406"/>
    </source>
</evidence>
<reference evidence="5 6" key="1">
    <citation type="submission" date="2024-02" db="EMBL/GenBank/DDBJ databases">
        <authorList>
            <person name="Daric V."/>
            <person name="Darras S."/>
        </authorList>
    </citation>
    <scope>NUCLEOTIDE SEQUENCE [LARGE SCALE GENOMIC DNA]</scope>
</reference>
<keyword evidence="3" id="KW-1133">Transmembrane helix</keyword>
<keyword evidence="6" id="KW-1185">Reference proteome</keyword>
<dbReference type="InterPro" id="IPR002181">
    <property type="entry name" value="Fibrinogen_a/b/g_C_dom"/>
</dbReference>